<reference evidence="6" key="1">
    <citation type="submission" date="2018-05" db="EMBL/GenBank/DDBJ databases">
        <authorList>
            <person name="Lanie J.A."/>
            <person name="Ng W.-L."/>
            <person name="Kazmierczak K.M."/>
            <person name="Andrzejewski T.M."/>
            <person name="Davidsen T.M."/>
            <person name="Wayne K.J."/>
            <person name="Tettelin H."/>
            <person name="Glass J.I."/>
            <person name="Rusch D."/>
            <person name="Podicherti R."/>
            <person name="Tsui H.-C.T."/>
            <person name="Winkler M.E."/>
        </authorList>
    </citation>
    <scope>NUCLEOTIDE SEQUENCE</scope>
</reference>
<keyword evidence="2 4" id="KW-1133">Transmembrane helix</keyword>
<dbReference type="EMBL" id="UINC01195255">
    <property type="protein sequence ID" value="SVE11732.1"/>
    <property type="molecule type" value="Genomic_DNA"/>
</dbReference>
<feature type="transmembrane region" description="Helical" evidence="4">
    <location>
        <begin position="227"/>
        <end position="248"/>
    </location>
</feature>
<evidence type="ECO:0000256" key="4">
    <source>
        <dbReference type="SAM" id="Phobius"/>
    </source>
</evidence>
<organism evidence="6">
    <name type="scientific">marine metagenome</name>
    <dbReference type="NCBI Taxonomy" id="408172"/>
    <lineage>
        <taxon>unclassified sequences</taxon>
        <taxon>metagenomes</taxon>
        <taxon>ecological metagenomes</taxon>
    </lineage>
</organism>
<sequence length="249" mass="27840">QRYVAYGVASTLITLVVGITVVSIFEFFFRTIRHRMTRELDEINALLADRVMKKLTVIKTSYYAIQKQFRSDVITGHLQTVQNTLNASTILAIVDVPFVSVFLAALYLIHYQLGIITTVIIFFPLIIATFYTSPINKLNRESHFHVINSARLHDNAVSRYETIRYFNLIEAIRKSWAAIISQIVNIREKLEANKSVLSSLMSSTATLLTIIIIGWGAILAVDGEISVGALIGANILAARAIAPIVRFVQ</sequence>
<feature type="non-terminal residue" evidence="6">
    <location>
        <position position="1"/>
    </location>
</feature>
<evidence type="ECO:0000259" key="5">
    <source>
        <dbReference type="PROSITE" id="PS50929"/>
    </source>
</evidence>
<dbReference type="InterPro" id="IPR036640">
    <property type="entry name" value="ABC1_TM_sf"/>
</dbReference>
<gene>
    <name evidence="6" type="ORF">METZ01_LOCUS464586</name>
</gene>
<protein>
    <recommendedName>
        <fullName evidence="5">ABC transmembrane type-1 domain-containing protein</fullName>
    </recommendedName>
</protein>
<dbReference type="Pfam" id="PF00664">
    <property type="entry name" value="ABC_membrane"/>
    <property type="match status" value="1"/>
</dbReference>
<keyword evidence="3 4" id="KW-0472">Membrane</keyword>
<evidence type="ECO:0000256" key="3">
    <source>
        <dbReference type="ARBA" id="ARBA00023136"/>
    </source>
</evidence>
<evidence type="ECO:0000256" key="1">
    <source>
        <dbReference type="ARBA" id="ARBA00022692"/>
    </source>
</evidence>
<keyword evidence="1 4" id="KW-0812">Transmembrane</keyword>
<evidence type="ECO:0000313" key="6">
    <source>
        <dbReference type="EMBL" id="SVE11732.1"/>
    </source>
</evidence>
<feature type="transmembrane region" description="Helical" evidence="4">
    <location>
        <begin position="90"/>
        <end position="109"/>
    </location>
</feature>
<dbReference type="GO" id="GO:0016020">
    <property type="term" value="C:membrane"/>
    <property type="evidence" value="ECO:0007669"/>
    <property type="project" value="InterPro"/>
</dbReference>
<dbReference type="GO" id="GO:0005524">
    <property type="term" value="F:ATP binding"/>
    <property type="evidence" value="ECO:0007669"/>
    <property type="project" value="InterPro"/>
</dbReference>
<dbReference type="AlphaFoldDB" id="A0A383AVJ4"/>
<feature type="transmembrane region" description="Helical" evidence="4">
    <location>
        <begin position="196"/>
        <end position="221"/>
    </location>
</feature>
<dbReference type="GO" id="GO:0140359">
    <property type="term" value="F:ABC-type transporter activity"/>
    <property type="evidence" value="ECO:0007669"/>
    <property type="project" value="InterPro"/>
</dbReference>
<feature type="non-terminal residue" evidence="6">
    <location>
        <position position="249"/>
    </location>
</feature>
<evidence type="ECO:0000256" key="2">
    <source>
        <dbReference type="ARBA" id="ARBA00022989"/>
    </source>
</evidence>
<dbReference type="SUPFAM" id="SSF90123">
    <property type="entry name" value="ABC transporter transmembrane region"/>
    <property type="match status" value="1"/>
</dbReference>
<feature type="transmembrane region" description="Helical" evidence="4">
    <location>
        <begin position="6"/>
        <end position="29"/>
    </location>
</feature>
<dbReference type="InterPro" id="IPR011527">
    <property type="entry name" value="ABC1_TM_dom"/>
</dbReference>
<feature type="transmembrane region" description="Helical" evidence="4">
    <location>
        <begin position="115"/>
        <end position="133"/>
    </location>
</feature>
<accession>A0A383AVJ4</accession>
<name>A0A383AVJ4_9ZZZZ</name>
<dbReference type="Gene3D" id="1.20.1560.10">
    <property type="entry name" value="ABC transporter type 1, transmembrane domain"/>
    <property type="match status" value="1"/>
</dbReference>
<feature type="domain" description="ABC transmembrane type-1" evidence="5">
    <location>
        <begin position="1"/>
        <end position="249"/>
    </location>
</feature>
<proteinExistence type="predicted"/>
<dbReference type="PROSITE" id="PS50929">
    <property type="entry name" value="ABC_TM1F"/>
    <property type="match status" value="1"/>
</dbReference>